<dbReference type="NCBIfam" id="NF033710">
    <property type="entry name" value="T9SS_OM_PorV"/>
    <property type="match status" value="1"/>
</dbReference>
<dbReference type="RefSeq" id="WP_255898363.1">
    <property type="nucleotide sequence ID" value="NZ_JAFMZO010000001.1"/>
</dbReference>
<evidence type="ECO:0000313" key="2">
    <source>
        <dbReference type="EMBL" id="MFD2161888.1"/>
    </source>
</evidence>
<organism evidence="2 3">
    <name type="scientific">Paradesertivirga mongoliensis</name>
    <dbReference type="NCBI Taxonomy" id="2100740"/>
    <lineage>
        <taxon>Bacteria</taxon>
        <taxon>Pseudomonadati</taxon>
        <taxon>Bacteroidota</taxon>
        <taxon>Sphingobacteriia</taxon>
        <taxon>Sphingobacteriales</taxon>
        <taxon>Sphingobacteriaceae</taxon>
        <taxon>Paradesertivirga</taxon>
    </lineage>
</organism>
<dbReference type="Pfam" id="PF19572">
    <property type="entry name" value="PorV"/>
    <property type="match status" value="1"/>
</dbReference>
<reference evidence="3" key="1">
    <citation type="journal article" date="2019" name="Int. J. Syst. Evol. Microbiol.">
        <title>The Global Catalogue of Microorganisms (GCM) 10K type strain sequencing project: providing services to taxonomists for standard genome sequencing and annotation.</title>
        <authorList>
            <consortium name="The Broad Institute Genomics Platform"/>
            <consortium name="The Broad Institute Genome Sequencing Center for Infectious Disease"/>
            <person name="Wu L."/>
            <person name="Ma J."/>
        </authorList>
    </citation>
    <scope>NUCLEOTIDE SEQUENCE [LARGE SCALE GENOMIC DNA]</scope>
    <source>
        <strain evidence="3">KCTC 42217</strain>
    </source>
</reference>
<keyword evidence="3" id="KW-1185">Reference proteome</keyword>
<evidence type="ECO:0000313" key="3">
    <source>
        <dbReference type="Proteomes" id="UP001597387"/>
    </source>
</evidence>
<dbReference type="EMBL" id="JBHUHZ010000001">
    <property type="protein sequence ID" value="MFD2161888.1"/>
    <property type="molecule type" value="Genomic_DNA"/>
</dbReference>
<dbReference type="NCBIfam" id="NF033709">
    <property type="entry name" value="PorV_fam"/>
    <property type="match status" value="1"/>
</dbReference>
<comment type="caution">
    <text evidence="2">The sequence shown here is derived from an EMBL/GenBank/DDBJ whole genome shotgun (WGS) entry which is preliminary data.</text>
</comment>
<protein>
    <submittedName>
        <fullName evidence="2">Type IX secretion system outer membrane channel protein PorV</fullName>
    </submittedName>
</protein>
<proteinExistence type="predicted"/>
<dbReference type="InterPro" id="IPR045741">
    <property type="entry name" value="PorV"/>
</dbReference>
<feature type="domain" description="Type IX secretion system protein PorV" evidence="1">
    <location>
        <begin position="41"/>
        <end position="275"/>
    </location>
</feature>
<accession>A0ABW4ZIU6</accession>
<dbReference type="Gene3D" id="2.40.160.60">
    <property type="entry name" value="Outer membrane protein transport protein (OMPP1/FadL/TodX)"/>
    <property type="match status" value="1"/>
</dbReference>
<name>A0ABW4ZIU6_9SPHI</name>
<evidence type="ECO:0000259" key="1">
    <source>
        <dbReference type="Pfam" id="PF19572"/>
    </source>
</evidence>
<dbReference type="Proteomes" id="UP001597387">
    <property type="component" value="Unassembled WGS sequence"/>
</dbReference>
<sequence length="397" mass="42850">MALPNVKHLVSSLLILTTLKCFSQVGGPEAPSTDGRIGSGLIVTGVPFLLISPDARAGSMGDVGAATSPDANSIHWNPAKLAFMEDSKGISISYSPWLQRLVPDINLAYLSGYYRLDDRNTIGASLRYFSLGQIDLISAEKEPQGTYSPNEFALDGTFARQFGENFSLGTAVRFIYSSLSNGQFSAGQQTKPATALAADVSAYFKKETILLGSDARVALGLDISNIGNKISYTDGGGKIFIPTNMRLGAASTFLNGLSEFTVALDVNKLLVPTPPIRDSEGRIVAGRDPDRSVPAGIFGSFADAPGGFSEEMKEINYALGLEYLYNKQFALRTGYFYEHPDKGDRQYLTLGAGLRYNVFNIDFAYLLANQQKSPLANTLRFSLVFNFGAEKNTSNAN</sequence>
<dbReference type="SUPFAM" id="SSF56935">
    <property type="entry name" value="Porins"/>
    <property type="match status" value="1"/>
</dbReference>
<dbReference type="InterPro" id="IPR047799">
    <property type="entry name" value="T9SS_OM_PorV"/>
</dbReference>
<gene>
    <name evidence="2" type="primary">porV</name>
    <name evidence="2" type="ORF">ACFSJU_05745</name>
</gene>